<name>U5SAS1_9LACT</name>
<organism evidence="7 8">
    <name type="scientific">Carnobacterium inhibens subsp. gilichinskyi</name>
    <dbReference type="NCBI Taxonomy" id="1266845"/>
    <lineage>
        <taxon>Bacteria</taxon>
        <taxon>Bacillati</taxon>
        <taxon>Bacillota</taxon>
        <taxon>Bacilli</taxon>
        <taxon>Lactobacillales</taxon>
        <taxon>Carnobacteriaceae</taxon>
        <taxon>Carnobacterium</taxon>
    </lineage>
</organism>
<evidence type="ECO:0000313" key="7">
    <source>
        <dbReference type="EMBL" id="AGY82355.1"/>
    </source>
</evidence>
<dbReference type="PANTHER" id="PTHR42792">
    <property type="entry name" value="FLAGELLIN"/>
    <property type="match status" value="1"/>
</dbReference>
<dbReference type="GO" id="GO:0005576">
    <property type="term" value="C:extracellular region"/>
    <property type="evidence" value="ECO:0007669"/>
    <property type="project" value="UniProtKB-SubCell"/>
</dbReference>
<evidence type="ECO:0000256" key="2">
    <source>
        <dbReference type="ARBA" id="ARBA00020110"/>
    </source>
</evidence>
<keyword evidence="7" id="KW-0966">Cell projection</keyword>
<keyword evidence="3 4" id="KW-0975">Bacterial flagellum</keyword>
<proteinExistence type="inferred from homology"/>
<dbReference type="Gene3D" id="1.20.1330.10">
    <property type="entry name" value="f41 fragment of flagellin, N-terminal domain"/>
    <property type="match status" value="2"/>
</dbReference>
<evidence type="ECO:0000256" key="4">
    <source>
        <dbReference type="RuleBase" id="RU362073"/>
    </source>
</evidence>
<dbReference type="Proteomes" id="UP000017469">
    <property type="component" value="Chromosome"/>
</dbReference>
<dbReference type="InterPro" id="IPR001492">
    <property type="entry name" value="Flagellin"/>
</dbReference>
<feature type="domain" description="Flagellin C-terminal" evidence="6">
    <location>
        <begin position="361"/>
        <end position="445"/>
    </location>
</feature>
<dbReference type="AlphaFoldDB" id="U5SAS1"/>
<dbReference type="Pfam" id="PF00669">
    <property type="entry name" value="Flagellin_N"/>
    <property type="match status" value="1"/>
</dbReference>
<dbReference type="RefSeq" id="WP_023179041.1">
    <property type="nucleotide sequence ID" value="NC_022606.1"/>
</dbReference>
<evidence type="ECO:0000259" key="6">
    <source>
        <dbReference type="Pfam" id="PF00700"/>
    </source>
</evidence>
<keyword evidence="7" id="KW-0969">Cilium</keyword>
<keyword evidence="7" id="KW-0282">Flagellum</keyword>
<gene>
    <name evidence="7" type="ORF">Q783_09180</name>
</gene>
<dbReference type="STRING" id="1266845.Q783_09180"/>
<evidence type="ECO:0000256" key="3">
    <source>
        <dbReference type="ARBA" id="ARBA00023143"/>
    </source>
</evidence>
<protein>
    <recommendedName>
        <fullName evidence="2 4">Flagellin</fullName>
    </recommendedName>
</protein>
<dbReference type="PATRIC" id="fig|1266845.5.peg.1728"/>
<comment type="function">
    <text evidence="4">Flagellin is the subunit protein which polymerizes to form the filaments of bacterial flagella.</text>
</comment>
<dbReference type="InterPro" id="IPR042187">
    <property type="entry name" value="Flagellin_C_sub2"/>
</dbReference>
<accession>U5SAS1</accession>
<evidence type="ECO:0000256" key="1">
    <source>
        <dbReference type="ARBA" id="ARBA00005709"/>
    </source>
</evidence>
<dbReference type="GO" id="GO:0009288">
    <property type="term" value="C:bacterial-type flagellum"/>
    <property type="evidence" value="ECO:0007669"/>
    <property type="project" value="UniProtKB-SubCell"/>
</dbReference>
<comment type="similarity">
    <text evidence="1 4">Belongs to the bacterial flagellin family.</text>
</comment>
<dbReference type="HOGENOM" id="CLU_011142_7_1_9"/>
<dbReference type="eggNOG" id="COG1344">
    <property type="taxonomic scope" value="Bacteria"/>
</dbReference>
<sequence length="446" mass="47427">MRINTNTAAMNTYSNLTSANASKSSSLAKLSSGLRINKAGDDAAGLAISEKMKNQISGMTQASRNAQDGISLIQTAEGALGETHSILNRMRDLTVQAANGTNTDDDKTAIQSELTSLTKEIDRIAEDTEFNTQGLMNATDGVSVASLNKSGVDKAVLETAYETKIDATDLAGDEQKLSDGLSKLSDADLDKVITEYNAVKTASVRAGSEPAPAIVLTAGAYTEDTTVTTNAAFNIVDKDQQDAIAKAYNEVAGNTTAESKKTYAQIGTISKDEADDVIEKYNENEQKRFDLGKLDQAKLVSGAAIEKLDIQKTDSKEFTFQIGANAGEKISVKINNMSTKGLGISDINVTDKDADTDTILGKLDEAISTVSSQRADLGAVQNRLDHTVSNLATTKENLSEANSRITDVDMAEEMMSFTKSNILSQASTSMLAQANQMPQSVLSLLQ</sequence>
<reference evidence="7 8" key="1">
    <citation type="journal article" date="2013" name="Genome Announc.">
        <title>Complete Genome Sequence of Carnobacterium gilichinskyi Strain WN1359T (DSM 27470T).</title>
        <authorList>
            <person name="Leonard M.T."/>
            <person name="Panayotova N."/>
            <person name="Farmerie W.G."/>
            <person name="Triplett E.W."/>
            <person name="Nicholson W.L."/>
        </authorList>
    </citation>
    <scope>NUCLEOTIDE SEQUENCE [LARGE SCALE GENOMIC DNA]</scope>
    <source>
        <strain evidence="7 8">WN1359</strain>
    </source>
</reference>
<dbReference type="InterPro" id="IPR001029">
    <property type="entry name" value="Flagellin_N"/>
</dbReference>
<dbReference type="KEGG" id="caw:Q783_09180"/>
<keyword evidence="4" id="KW-0964">Secreted</keyword>
<dbReference type="InterPro" id="IPR046358">
    <property type="entry name" value="Flagellin_C"/>
</dbReference>
<dbReference type="Gene3D" id="6.10.10.10">
    <property type="entry name" value="Flagellar export chaperone, C-terminal domain"/>
    <property type="match status" value="1"/>
</dbReference>
<dbReference type="EMBL" id="CP006812">
    <property type="protein sequence ID" value="AGY82355.1"/>
    <property type="molecule type" value="Genomic_DNA"/>
</dbReference>
<dbReference type="PRINTS" id="PR00207">
    <property type="entry name" value="FLAGELLIN"/>
</dbReference>
<comment type="subcellular location">
    <subcellularLocation>
        <location evidence="4">Secreted</location>
    </subcellularLocation>
    <subcellularLocation>
        <location evidence="4">Bacterial flagellum</location>
    </subcellularLocation>
</comment>
<feature type="domain" description="Flagellin N-terminal" evidence="5">
    <location>
        <begin position="3"/>
        <end position="138"/>
    </location>
</feature>
<dbReference type="GO" id="GO:0005198">
    <property type="term" value="F:structural molecule activity"/>
    <property type="evidence" value="ECO:0007669"/>
    <property type="project" value="UniProtKB-UniRule"/>
</dbReference>
<evidence type="ECO:0000313" key="8">
    <source>
        <dbReference type="Proteomes" id="UP000017469"/>
    </source>
</evidence>
<evidence type="ECO:0000259" key="5">
    <source>
        <dbReference type="Pfam" id="PF00669"/>
    </source>
</evidence>
<dbReference type="SUPFAM" id="SSF64518">
    <property type="entry name" value="Phase 1 flagellin"/>
    <property type="match status" value="1"/>
</dbReference>
<dbReference type="Pfam" id="PF00700">
    <property type="entry name" value="Flagellin_C"/>
    <property type="match status" value="1"/>
</dbReference>
<dbReference type="PANTHER" id="PTHR42792:SF2">
    <property type="entry name" value="FLAGELLIN"/>
    <property type="match status" value="1"/>
</dbReference>